<proteinExistence type="predicted"/>
<gene>
    <name evidence="1" type="ORF">SAMN04490355_102812</name>
</gene>
<dbReference type="InterPro" id="IPR019712">
    <property type="entry name" value="YtpB-like"/>
</dbReference>
<evidence type="ECO:0000313" key="2">
    <source>
        <dbReference type="Proteomes" id="UP000199520"/>
    </source>
</evidence>
<dbReference type="EMBL" id="FOTS01000028">
    <property type="protein sequence ID" value="SFL95939.1"/>
    <property type="molecule type" value="Genomic_DNA"/>
</dbReference>
<keyword evidence="2" id="KW-1185">Reference proteome</keyword>
<dbReference type="STRING" id="1123291.SAMN04490355_102812"/>
<sequence length="355" mass="40718">MNFFAKFYRILSLVIPFVRRVFPLVDRELQHWSTDGIVHACPELKKQASDSITKKKFHCQGGSIYSLYPTVHKADFISLIVALQTISDYLDNLCDNAGITDEQAFRQLHYAMTDALDPSAVLKDYYAFYPYKEDGGYLKELVLTCQQKIHALPSYELVKPNIQNLARLYSELQTYKHLRPSVREEKMLTWIHKNHEHYPLLTPWEFAAATGSTLGMFMLCAAASDKNLTSCTVSKIDSAYFPWISGLHILLDYFIDADEDQKSGDLNFVAYYTDSSQVISRLTLFIEQAFIQAGTLPNPTFHKLIVQGLLALYLSDSKTNQFKEHSIRNALLKTAGNTTRFLYLLCKFLRFKNKL</sequence>
<evidence type="ECO:0000313" key="1">
    <source>
        <dbReference type="EMBL" id="SFL95939.1"/>
    </source>
</evidence>
<dbReference type="AlphaFoldDB" id="A0A1I4LYE9"/>
<dbReference type="Pfam" id="PF10776">
    <property type="entry name" value="DUF2600"/>
    <property type="match status" value="1"/>
</dbReference>
<dbReference type="Proteomes" id="UP000199520">
    <property type="component" value="Unassembled WGS sequence"/>
</dbReference>
<dbReference type="OrthoDB" id="2371262at2"/>
<name>A0A1I4LYE9_9FIRM</name>
<accession>A0A1I4LYE9</accession>
<reference evidence="2" key="1">
    <citation type="submission" date="2016-10" db="EMBL/GenBank/DDBJ databases">
        <authorList>
            <person name="Varghese N."/>
            <person name="Submissions S."/>
        </authorList>
    </citation>
    <scope>NUCLEOTIDE SEQUENCE [LARGE SCALE GENOMIC DNA]</scope>
    <source>
        <strain evidence="2">DSM 13327</strain>
    </source>
</reference>
<dbReference type="RefSeq" id="WP_090938918.1">
    <property type="nucleotide sequence ID" value="NZ_FOTS01000028.1"/>
</dbReference>
<organism evidence="1 2">
    <name type="scientific">Pelosinus propionicus DSM 13327</name>
    <dbReference type="NCBI Taxonomy" id="1123291"/>
    <lineage>
        <taxon>Bacteria</taxon>
        <taxon>Bacillati</taxon>
        <taxon>Bacillota</taxon>
        <taxon>Negativicutes</taxon>
        <taxon>Selenomonadales</taxon>
        <taxon>Sporomusaceae</taxon>
        <taxon>Pelosinus</taxon>
    </lineage>
</organism>
<protein>
    <submittedName>
        <fullName evidence="1">Tetraprenyl-beta-curcumene synthase</fullName>
    </submittedName>
</protein>